<dbReference type="SUPFAM" id="SSF54292">
    <property type="entry name" value="2Fe-2S ferredoxin-like"/>
    <property type="match status" value="1"/>
</dbReference>
<dbReference type="Gene3D" id="3.30.465.10">
    <property type="match status" value="1"/>
</dbReference>
<dbReference type="GO" id="GO:0071949">
    <property type="term" value="F:FAD binding"/>
    <property type="evidence" value="ECO:0007669"/>
    <property type="project" value="InterPro"/>
</dbReference>
<keyword evidence="1" id="KW-0285">Flavoprotein</keyword>
<keyword evidence="6" id="KW-0408">Iron</keyword>
<dbReference type="Pfam" id="PF00941">
    <property type="entry name" value="FAD_binding_5"/>
    <property type="match status" value="1"/>
</dbReference>
<dbReference type="InterPro" id="IPR016166">
    <property type="entry name" value="FAD-bd_PCMH"/>
</dbReference>
<dbReference type="InterPro" id="IPR001041">
    <property type="entry name" value="2Fe-2S_ferredoxin-type"/>
</dbReference>
<evidence type="ECO:0008006" key="12">
    <source>
        <dbReference type="Google" id="ProtNLM"/>
    </source>
</evidence>
<dbReference type="InterPro" id="IPR016169">
    <property type="entry name" value="FAD-bd_PCMH_sub2"/>
</dbReference>
<dbReference type="SUPFAM" id="SSF47741">
    <property type="entry name" value="CO dehydrogenase ISP C-domain like"/>
    <property type="match status" value="1"/>
</dbReference>
<dbReference type="InterPro" id="IPR036683">
    <property type="entry name" value="CO_DH_flav_C_dom_sf"/>
</dbReference>
<keyword evidence="5" id="KW-0560">Oxidoreductase</keyword>
<dbReference type="GO" id="GO:0016491">
    <property type="term" value="F:oxidoreductase activity"/>
    <property type="evidence" value="ECO:0007669"/>
    <property type="project" value="UniProtKB-KW"/>
</dbReference>
<dbReference type="AlphaFoldDB" id="A0A4V1IYC7"/>
<dbReference type="InterPro" id="IPR012675">
    <property type="entry name" value="Beta-grasp_dom_sf"/>
</dbReference>
<dbReference type="SUPFAM" id="SSF56176">
    <property type="entry name" value="FAD-binding/transporter-associated domain-like"/>
    <property type="match status" value="1"/>
</dbReference>
<keyword evidence="4" id="KW-0274">FAD</keyword>
<organism evidence="10 11">
    <name type="scientific">Piptocephalis cylindrospora</name>
    <dbReference type="NCBI Taxonomy" id="1907219"/>
    <lineage>
        <taxon>Eukaryota</taxon>
        <taxon>Fungi</taxon>
        <taxon>Fungi incertae sedis</taxon>
        <taxon>Zoopagomycota</taxon>
        <taxon>Zoopagomycotina</taxon>
        <taxon>Zoopagomycetes</taxon>
        <taxon>Zoopagales</taxon>
        <taxon>Piptocephalidaceae</taxon>
        <taxon>Piptocephalis</taxon>
    </lineage>
</organism>
<proteinExistence type="predicted"/>
<keyword evidence="2" id="KW-0001">2Fe-2S</keyword>
<keyword evidence="7" id="KW-0411">Iron-sulfur</keyword>
<dbReference type="InterPro" id="IPR036010">
    <property type="entry name" value="2Fe-2S_ferredoxin-like_sf"/>
</dbReference>
<evidence type="ECO:0000256" key="5">
    <source>
        <dbReference type="ARBA" id="ARBA00023002"/>
    </source>
</evidence>
<evidence type="ECO:0000313" key="11">
    <source>
        <dbReference type="Proteomes" id="UP000267251"/>
    </source>
</evidence>
<evidence type="ECO:0000256" key="2">
    <source>
        <dbReference type="ARBA" id="ARBA00022714"/>
    </source>
</evidence>
<dbReference type="InterPro" id="IPR016208">
    <property type="entry name" value="Ald_Oxase/xanthine_DH-like"/>
</dbReference>
<evidence type="ECO:0000259" key="8">
    <source>
        <dbReference type="PROSITE" id="PS51085"/>
    </source>
</evidence>
<sequence>MTIPSLALGSGTKTVQYTAPQDPLQPSTLLFYLNGRKALLTQPPPDLTLLQYIRSIGLTGSKLGCGEGGCGACTVLVSSYDLATQAIRHIPVNACLSPLASVQGKHVITIEALGTSANPHPVQERIAQMHGSQCGFCTPGIVMSMYALLRTNPRPTEEEIEEAFDGNLCRCTGYRPILDAAKTFSVEKTGVCCKSGKGADNGGKGCCMDEGSRAQDPHMEEAKYQRGGGGCCKDTSASGGAPELIPSKVQKIDSSFQYQPYDPSRELIFPPALILLAKEGGHGCTWYHPHSLLDAMRLRKLHPTARIIAGNTEVGVEMRAKRSREEISIYLSADAIPGLGKIDVDESQGLVSFGGNLTLDRFSHHLFTTVVNWPAYEREHYMVLHEALKYFAGRQIRSVATLAGNLATASPISDLSPVWMALDAHVELGWLDITIHKKWVPIRDFFLGYRKTLLNPAQELILSFRIRQKSRKGEYVRTYKVSRRKDDDIALVNAAVSLKMDEKTGTISSSYVAYGGMAPVPLKAEAMSDVCVGRTVDEVSKELAIFLDDFSGINLGTPGGMPSYRLVLAVSLYHRLLAQCLSSHLSYFPEHSSVRIPHDLTQGLEARVSRGAQSYDSSGAEKEDAHGEAVAHLAAMKQTCGEAEYLDDQTPPIE</sequence>
<dbReference type="InterPro" id="IPR005107">
    <property type="entry name" value="CO_DH_flav_C"/>
</dbReference>
<evidence type="ECO:0000256" key="7">
    <source>
        <dbReference type="ARBA" id="ARBA00023014"/>
    </source>
</evidence>
<dbReference type="SMART" id="SM01092">
    <property type="entry name" value="CO_deh_flav_C"/>
    <property type="match status" value="1"/>
</dbReference>
<dbReference type="InterPro" id="IPR006058">
    <property type="entry name" value="2Fe2S_fd_BS"/>
</dbReference>
<reference evidence="11" key="1">
    <citation type="journal article" date="2018" name="Nat. Microbiol.">
        <title>Leveraging single-cell genomics to expand the fungal tree of life.</title>
        <authorList>
            <person name="Ahrendt S.R."/>
            <person name="Quandt C.A."/>
            <person name="Ciobanu D."/>
            <person name="Clum A."/>
            <person name="Salamov A."/>
            <person name="Andreopoulos B."/>
            <person name="Cheng J.F."/>
            <person name="Woyke T."/>
            <person name="Pelin A."/>
            <person name="Henrissat B."/>
            <person name="Reynolds N.K."/>
            <person name="Benny G.L."/>
            <person name="Smith M.E."/>
            <person name="James T.Y."/>
            <person name="Grigoriev I.V."/>
        </authorList>
    </citation>
    <scope>NUCLEOTIDE SEQUENCE [LARGE SCALE GENOMIC DNA]</scope>
</reference>
<dbReference type="SUPFAM" id="SSF55447">
    <property type="entry name" value="CO dehydrogenase flavoprotein C-terminal domain-like"/>
    <property type="match status" value="1"/>
</dbReference>
<evidence type="ECO:0000313" key="10">
    <source>
        <dbReference type="EMBL" id="RKP14099.1"/>
    </source>
</evidence>
<protein>
    <recommendedName>
        <fullName evidence="12">Xanthine dehydrogenase</fullName>
    </recommendedName>
</protein>
<name>A0A4V1IYC7_9FUNG</name>
<dbReference type="InterPro" id="IPR036884">
    <property type="entry name" value="2Fe-2S-bd_dom_sf"/>
</dbReference>
<evidence type="ECO:0000256" key="1">
    <source>
        <dbReference type="ARBA" id="ARBA00022630"/>
    </source>
</evidence>
<dbReference type="Pfam" id="PF00111">
    <property type="entry name" value="Fer2"/>
    <property type="match status" value="1"/>
</dbReference>
<dbReference type="GO" id="GO:0005506">
    <property type="term" value="F:iron ion binding"/>
    <property type="evidence" value="ECO:0007669"/>
    <property type="project" value="InterPro"/>
</dbReference>
<dbReference type="Gene3D" id="1.10.150.120">
    <property type="entry name" value="[2Fe-2S]-binding domain"/>
    <property type="match status" value="1"/>
</dbReference>
<dbReference type="Proteomes" id="UP000267251">
    <property type="component" value="Unassembled WGS sequence"/>
</dbReference>
<accession>A0A4V1IYC7</accession>
<dbReference type="InterPro" id="IPR002888">
    <property type="entry name" value="2Fe-2S-bd"/>
</dbReference>
<feature type="domain" description="FAD-binding PCMH-type" evidence="9">
    <location>
        <begin position="279"/>
        <end position="471"/>
    </location>
</feature>
<evidence type="ECO:0000256" key="6">
    <source>
        <dbReference type="ARBA" id="ARBA00023004"/>
    </source>
</evidence>
<dbReference type="FunFam" id="3.10.20.30:FF:000015">
    <property type="entry name" value="Aldehyde oxidase 1"/>
    <property type="match status" value="1"/>
</dbReference>
<dbReference type="OrthoDB" id="8300278at2759"/>
<evidence type="ECO:0000259" key="9">
    <source>
        <dbReference type="PROSITE" id="PS51387"/>
    </source>
</evidence>
<keyword evidence="11" id="KW-1185">Reference proteome</keyword>
<dbReference type="PANTHER" id="PTHR45444">
    <property type="entry name" value="XANTHINE DEHYDROGENASE"/>
    <property type="match status" value="1"/>
</dbReference>
<dbReference type="Gene3D" id="3.10.20.30">
    <property type="match status" value="1"/>
</dbReference>
<dbReference type="Gene3D" id="3.30.43.10">
    <property type="entry name" value="Uridine Diphospho-n-acetylenolpyruvylglucosamine Reductase, domain 2"/>
    <property type="match status" value="1"/>
</dbReference>
<dbReference type="InterPro" id="IPR036318">
    <property type="entry name" value="FAD-bd_PCMH-like_sf"/>
</dbReference>
<dbReference type="EMBL" id="KZ987885">
    <property type="protein sequence ID" value="RKP14099.1"/>
    <property type="molecule type" value="Genomic_DNA"/>
</dbReference>
<dbReference type="InterPro" id="IPR016167">
    <property type="entry name" value="FAD-bd_PCMH_sub1"/>
</dbReference>
<evidence type="ECO:0000256" key="4">
    <source>
        <dbReference type="ARBA" id="ARBA00022827"/>
    </source>
</evidence>
<dbReference type="PROSITE" id="PS51085">
    <property type="entry name" value="2FE2S_FER_2"/>
    <property type="match status" value="1"/>
</dbReference>
<dbReference type="PROSITE" id="PS00197">
    <property type="entry name" value="2FE2S_FER_1"/>
    <property type="match status" value="1"/>
</dbReference>
<dbReference type="PROSITE" id="PS51387">
    <property type="entry name" value="FAD_PCMH"/>
    <property type="match status" value="1"/>
</dbReference>
<keyword evidence="3" id="KW-0479">Metal-binding</keyword>
<evidence type="ECO:0000256" key="3">
    <source>
        <dbReference type="ARBA" id="ARBA00022723"/>
    </source>
</evidence>
<dbReference type="PANTHER" id="PTHR45444:SF3">
    <property type="entry name" value="XANTHINE DEHYDROGENASE"/>
    <property type="match status" value="1"/>
</dbReference>
<dbReference type="Pfam" id="PF01799">
    <property type="entry name" value="Fer2_2"/>
    <property type="match status" value="1"/>
</dbReference>
<dbReference type="Gene3D" id="3.30.390.50">
    <property type="entry name" value="CO dehydrogenase flavoprotein, C-terminal domain"/>
    <property type="match status" value="1"/>
</dbReference>
<dbReference type="InterPro" id="IPR002346">
    <property type="entry name" value="Mopterin_DH_FAD-bd"/>
</dbReference>
<dbReference type="GO" id="GO:0051537">
    <property type="term" value="F:2 iron, 2 sulfur cluster binding"/>
    <property type="evidence" value="ECO:0007669"/>
    <property type="project" value="UniProtKB-KW"/>
</dbReference>
<feature type="domain" description="2Fe-2S ferredoxin-type" evidence="8">
    <location>
        <begin position="27"/>
        <end position="113"/>
    </location>
</feature>
<dbReference type="Pfam" id="PF03450">
    <property type="entry name" value="CO_deh_flav_C"/>
    <property type="match status" value="1"/>
</dbReference>
<gene>
    <name evidence="10" type="ORF">BJ684DRAFT_9096</name>
</gene>